<dbReference type="Proteomes" id="UP001486207">
    <property type="component" value="Unassembled WGS sequence"/>
</dbReference>
<evidence type="ECO:0000313" key="1">
    <source>
        <dbReference type="EMBL" id="MER7377572.1"/>
    </source>
</evidence>
<dbReference type="InterPro" id="IPR046492">
    <property type="entry name" value="DUF6585"/>
</dbReference>
<name>A0ABV1Y138_9ACTN</name>
<gene>
    <name evidence="1" type="ORF">ABT384_33625</name>
</gene>
<sequence>MSGGSHNRAAELLLARVSEAAGRAHLGRRHATYRAPDTAESTAPRTAAATRALRLLRRPGGSTGSTAAARLDLYAHGLTVAVDGRIHVVRYDTTVVRRRRQLSPRGIVRTHVLLDIDGERIVLRRDDFAEPEVWGPEIHLAVTDAQLPRALAALARGERLDFGPVWITGTEVGSRRTAVRWAQVQRIEVLKGSVAVRAAGRWQVWGSVMSGIPNLCVLLALAEHLSAAECDDD</sequence>
<dbReference type="RefSeq" id="WP_190074529.1">
    <property type="nucleotide sequence ID" value="NZ_BNBM01000019.1"/>
</dbReference>
<keyword evidence="2" id="KW-1185">Reference proteome</keyword>
<accession>A0ABV1Y138</accession>
<protein>
    <submittedName>
        <fullName evidence="1">DUF6585 family protein</fullName>
    </submittedName>
</protein>
<dbReference type="EMBL" id="JBEPFB010000019">
    <property type="protein sequence ID" value="MER7377572.1"/>
    <property type="molecule type" value="Genomic_DNA"/>
</dbReference>
<proteinExistence type="predicted"/>
<dbReference type="Pfam" id="PF20226">
    <property type="entry name" value="DUF6585"/>
    <property type="match status" value="1"/>
</dbReference>
<organism evidence="1 2">
    <name type="scientific">Streptomyces lanatus</name>
    <dbReference type="NCBI Taxonomy" id="66900"/>
    <lineage>
        <taxon>Bacteria</taxon>
        <taxon>Bacillati</taxon>
        <taxon>Actinomycetota</taxon>
        <taxon>Actinomycetes</taxon>
        <taxon>Kitasatosporales</taxon>
        <taxon>Streptomycetaceae</taxon>
        <taxon>Streptomyces</taxon>
    </lineage>
</organism>
<comment type="caution">
    <text evidence="1">The sequence shown here is derived from an EMBL/GenBank/DDBJ whole genome shotgun (WGS) entry which is preliminary data.</text>
</comment>
<reference evidence="1 2" key="1">
    <citation type="submission" date="2024-06" db="EMBL/GenBank/DDBJ databases">
        <title>The Natural Products Discovery Center: Release of the First 8490 Sequenced Strains for Exploring Actinobacteria Biosynthetic Diversity.</title>
        <authorList>
            <person name="Kalkreuter E."/>
            <person name="Kautsar S.A."/>
            <person name="Yang D."/>
            <person name="Bader C.D."/>
            <person name="Teijaro C.N."/>
            <person name="Fluegel L."/>
            <person name="Davis C.M."/>
            <person name="Simpson J.R."/>
            <person name="Lauterbach L."/>
            <person name="Steele A.D."/>
            <person name="Gui C."/>
            <person name="Meng S."/>
            <person name="Li G."/>
            <person name="Viehrig K."/>
            <person name="Ye F."/>
            <person name="Su P."/>
            <person name="Kiefer A.F."/>
            <person name="Nichols A."/>
            <person name="Cepeda A.J."/>
            <person name="Yan W."/>
            <person name="Fan B."/>
            <person name="Jiang Y."/>
            <person name="Adhikari A."/>
            <person name="Zheng C.-J."/>
            <person name="Schuster L."/>
            <person name="Cowan T.M."/>
            <person name="Smanski M.J."/>
            <person name="Chevrette M.G."/>
            <person name="De Carvalho L.P.S."/>
            <person name="Shen B."/>
        </authorList>
    </citation>
    <scope>NUCLEOTIDE SEQUENCE [LARGE SCALE GENOMIC DNA]</scope>
    <source>
        <strain evidence="1 2">NPDC000155</strain>
    </source>
</reference>
<evidence type="ECO:0000313" key="2">
    <source>
        <dbReference type="Proteomes" id="UP001486207"/>
    </source>
</evidence>